<evidence type="ECO:0000313" key="2">
    <source>
        <dbReference type="EMBL" id="SEA24847.1"/>
    </source>
</evidence>
<sequence>MKIYVGNLHCKASMEKLYDLFAEFGTVLLIEVPIDGNGKSLGYGYVYMKEENEGRTAILELNNLNFMNQFLTIYEVKM</sequence>
<evidence type="ECO:0000259" key="1">
    <source>
        <dbReference type="PROSITE" id="PS50102"/>
    </source>
</evidence>
<dbReference type="CDD" id="cd00590">
    <property type="entry name" value="RRM_SF"/>
    <property type="match status" value="1"/>
</dbReference>
<dbReference type="PROSITE" id="PS50102">
    <property type="entry name" value="RRM"/>
    <property type="match status" value="1"/>
</dbReference>
<organism evidence="2 3">
    <name type="scientific">Chitinophaga terrae</name>
    <name type="common">ex Kim and Jung 2007</name>
    <dbReference type="NCBI Taxonomy" id="408074"/>
    <lineage>
        <taxon>Bacteria</taxon>
        <taxon>Pseudomonadati</taxon>
        <taxon>Bacteroidota</taxon>
        <taxon>Chitinophagia</taxon>
        <taxon>Chitinophagales</taxon>
        <taxon>Chitinophagaceae</taxon>
        <taxon>Chitinophaga</taxon>
    </lineage>
</organism>
<name>A0A1H3ZMG9_9BACT</name>
<dbReference type="Pfam" id="PF00076">
    <property type="entry name" value="RRM_1"/>
    <property type="match status" value="1"/>
</dbReference>
<dbReference type="SMART" id="SM00360">
    <property type="entry name" value="RRM"/>
    <property type="match status" value="1"/>
</dbReference>
<protein>
    <submittedName>
        <fullName evidence="2">RNA recognition motif. (A.k.a. RRM, RBD, or RNP domain)</fullName>
    </submittedName>
</protein>
<accession>A0A1H3ZMG9</accession>
<dbReference type="RefSeq" id="WP_089759859.1">
    <property type="nucleotide sequence ID" value="NZ_BKAT01000005.1"/>
</dbReference>
<reference evidence="3" key="1">
    <citation type="submission" date="2016-10" db="EMBL/GenBank/DDBJ databases">
        <authorList>
            <person name="Varghese N."/>
            <person name="Submissions S."/>
        </authorList>
    </citation>
    <scope>NUCLEOTIDE SEQUENCE [LARGE SCALE GENOMIC DNA]</scope>
    <source>
        <strain evidence="3">DSM 23920</strain>
    </source>
</reference>
<dbReference type="OrthoDB" id="680720at2"/>
<evidence type="ECO:0000313" key="3">
    <source>
        <dbReference type="Proteomes" id="UP000199656"/>
    </source>
</evidence>
<dbReference type="InterPro" id="IPR000504">
    <property type="entry name" value="RRM_dom"/>
</dbReference>
<dbReference type="Proteomes" id="UP000199656">
    <property type="component" value="Unassembled WGS sequence"/>
</dbReference>
<dbReference type="SUPFAM" id="SSF54928">
    <property type="entry name" value="RNA-binding domain, RBD"/>
    <property type="match status" value="1"/>
</dbReference>
<dbReference type="Gene3D" id="3.30.70.330">
    <property type="match status" value="1"/>
</dbReference>
<dbReference type="PANTHER" id="PTHR15241">
    <property type="entry name" value="TRANSFORMER-2-RELATED"/>
    <property type="match status" value="1"/>
</dbReference>
<keyword evidence="3" id="KW-1185">Reference proteome</keyword>
<dbReference type="STRING" id="408074.SAMN05660909_01311"/>
<dbReference type="InterPro" id="IPR012677">
    <property type="entry name" value="Nucleotide-bd_a/b_plait_sf"/>
</dbReference>
<proteinExistence type="predicted"/>
<dbReference type="EMBL" id="FNRL01000004">
    <property type="protein sequence ID" value="SEA24847.1"/>
    <property type="molecule type" value="Genomic_DNA"/>
</dbReference>
<dbReference type="PANTHER" id="PTHR15241:SF304">
    <property type="entry name" value="RRM DOMAIN-CONTAINING PROTEIN"/>
    <property type="match status" value="1"/>
</dbReference>
<dbReference type="AlphaFoldDB" id="A0A1H3ZMG9"/>
<feature type="domain" description="RRM" evidence="1">
    <location>
        <begin position="1"/>
        <end position="78"/>
    </location>
</feature>
<dbReference type="GO" id="GO:0003723">
    <property type="term" value="F:RNA binding"/>
    <property type="evidence" value="ECO:0007669"/>
    <property type="project" value="InterPro"/>
</dbReference>
<dbReference type="InterPro" id="IPR035979">
    <property type="entry name" value="RBD_domain_sf"/>
</dbReference>
<gene>
    <name evidence="2" type="ORF">SAMN05660909_01311</name>
</gene>